<name>A0A4R6M3D4_9FIRM</name>
<dbReference type="PIRSF" id="PIRSF027386">
    <property type="entry name" value="UCP027386_ABC_sbc_TM0202"/>
    <property type="match status" value="1"/>
</dbReference>
<sequence>MLKKKRLLTAVMIVGFVLMSVLPAAALEINVQTPNIPAALPFFWMQEKAELPAAIDLNINLSPNHQRGITLLGRNNIDLLVTGSNVGANAYNRGLNIKMLNVNTWGIDYLLTNGFQADSWQDLKGKELALPLQGGPLDFLARYLASENGLNPEEDLNLVYRPLPGAAKLFMSGEFDAIILPEPLATVSLARGKDAQLSMDIQKEWAEIHGDDRIPFVALFASGKFTEEYPQFTDIINGYYKQGVAWINNNPTAAAELASRHFNMPAPLLKRSFSRVNLNIYSDAETRELIELYFGEILEMYPELIGGNLPDEEFYY</sequence>
<gene>
    <name evidence="1" type="ORF">DFR79_10377</name>
</gene>
<protein>
    <submittedName>
        <fullName evidence="1">NitT/TauT family transport system substrate-binding protein</fullName>
    </submittedName>
</protein>
<dbReference type="PANTHER" id="PTHR30024:SF46">
    <property type="entry name" value="ABC TRANSPORTER, SUBSTRATE-BINDING LIPOPROTEIN"/>
    <property type="match status" value="1"/>
</dbReference>
<accession>A0A4R6M3D4</accession>
<dbReference type="OrthoDB" id="9814375at2"/>
<dbReference type="Proteomes" id="UP000295064">
    <property type="component" value="Unassembled WGS sequence"/>
</dbReference>
<organism evidence="1 2">
    <name type="scientific">Halanaerobium saccharolyticum</name>
    <dbReference type="NCBI Taxonomy" id="43595"/>
    <lineage>
        <taxon>Bacteria</taxon>
        <taxon>Bacillati</taxon>
        <taxon>Bacillota</taxon>
        <taxon>Clostridia</taxon>
        <taxon>Halanaerobiales</taxon>
        <taxon>Halanaerobiaceae</taxon>
        <taxon>Halanaerobium</taxon>
    </lineage>
</organism>
<proteinExistence type="predicted"/>
<dbReference type="AlphaFoldDB" id="A0A4R6M3D4"/>
<comment type="caution">
    <text evidence="1">The sequence shown here is derived from an EMBL/GenBank/DDBJ whole genome shotgun (WGS) entry which is preliminary data.</text>
</comment>
<evidence type="ECO:0000313" key="1">
    <source>
        <dbReference type="EMBL" id="TDO94399.1"/>
    </source>
</evidence>
<reference evidence="1 2" key="1">
    <citation type="submission" date="2019-03" db="EMBL/GenBank/DDBJ databases">
        <title>Subsurface microbial communities from deep shales in Ohio and West Virginia, USA.</title>
        <authorList>
            <person name="Wrighton K."/>
        </authorList>
    </citation>
    <scope>NUCLEOTIDE SEQUENCE [LARGE SCALE GENOMIC DNA]</scope>
    <source>
        <strain evidence="1 2">MA284_T2</strain>
    </source>
</reference>
<dbReference type="InterPro" id="IPR027024">
    <property type="entry name" value="UCP027386_ABC_sbc_TM0202"/>
</dbReference>
<dbReference type="PANTHER" id="PTHR30024">
    <property type="entry name" value="ALIPHATIC SULFONATES-BINDING PROTEIN-RELATED"/>
    <property type="match status" value="1"/>
</dbReference>
<evidence type="ECO:0000313" key="2">
    <source>
        <dbReference type="Proteomes" id="UP000295064"/>
    </source>
</evidence>
<dbReference type="Pfam" id="PF13379">
    <property type="entry name" value="NMT1_2"/>
    <property type="match status" value="1"/>
</dbReference>
<dbReference type="SUPFAM" id="SSF53850">
    <property type="entry name" value="Periplasmic binding protein-like II"/>
    <property type="match status" value="1"/>
</dbReference>
<dbReference type="RefSeq" id="WP_133514038.1">
    <property type="nucleotide sequence ID" value="NZ_SNWX01000003.1"/>
</dbReference>
<dbReference type="EMBL" id="SNWX01000003">
    <property type="protein sequence ID" value="TDO94399.1"/>
    <property type="molecule type" value="Genomic_DNA"/>
</dbReference>
<dbReference type="Gene3D" id="3.40.190.10">
    <property type="entry name" value="Periplasmic binding protein-like II"/>
    <property type="match status" value="2"/>
</dbReference>